<dbReference type="Gene3D" id="3.30.1360.120">
    <property type="entry name" value="Probable tRNA modification gtpase trme, domain 1"/>
    <property type="match status" value="1"/>
</dbReference>
<keyword evidence="2" id="KW-1185">Reference proteome</keyword>
<evidence type="ECO:0000313" key="2">
    <source>
        <dbReference type="Proteomes" id="UP000032611"/>
    </source>
</evidence>
<dbReference type="STRING" id="1486262.TM49_01150"/>
<protein>
    <submittedName>
        <fullName evidence="1">Sarcosine oxidase subunit gamma</fullName>
    </submittedName>
</protein>
<dbReference type="KEGG" id="mey:TM49_01150"/>
<dbReference type="HOGENOM" id="CLU_114076_0_0_5"/>
<dbReference type="InterPro" id="IPR007375">
    <property type="entry name" value="SoxG"/>
</dbReference>
<dbReference type="SUPFAM" id="SSF103025">
    <property type="entry name" value="Folate-binding domain"/>
    <property type="match status" value="1"/>
</dbReference>
<dbReference type="PATRIC" id="fig|1486262.3.peg.236"/>
<proteinExistence type="predicted"/>
<dbReference type="EMBL" id="CP010803">
    <property type="protein sequence ID" value="AJY44599.1"/>
    <property type="molecule type" value="Genomic_DNA"/>
</dbReference>
<sequence>MAEQRALPLEGVYGGSGLARLVVAGPASRLSLRAGEAAVAGLSGMLDISLPTVPLTATRGDGRYAFWLGPDEWLVIDEVGGDLGEALGPAAAPYSAVDISHRNVAIMVDGPGAVATLNAGSPLDLRLEKFPVGKVTRTVLGKAEIVLYRKDENTFRVECWRSFAPYVFALLDQGAKDAAF</sequence>
<organism evidence="1 2">
    <name type="scientific">Martelella endophytica</name>
    <dbReference type="NCBI Taxonomy" id="1486262"/>
    <lineage>
        <taxon>Bacteria</taxon>
        <taxon>Pseudomonadati</taxon>
        <taxon>Pseudomonadota</taxon>
        <taxon>Alphaproteobacteria</taxon>
        <taxon>Hyphomicrobiales</taxon>
        <taxon>Aurantimonadaceae</taxon>
        <taxon>Martelella</taxon>
    </lineage>
</organism>
<evidence type="ECO:0000313" key="1">
    <source>
        <dbReference type="EMBL" id="AJY44599.1"/>
    </source>
</evidence>
<dbReference type="Gene3D" id="3.30.70.1520">
    <property type="entry name" value="Heterotetrameric sarcosine oxidase"/>
    <property type="match status" value="1"/>
</dbReference>
<gene>
    <name evidence="1" type="ORF">TM49_01150</name>
</gene>
<dbReference type="InterPro" id="IPR027266">
    <property type="entry name" value="TrmE/GcvT-like"/>
</dbReference>
<accession>A0A0D5LK77</accession>
<dbReference type="OrthoDB" id="9814782at2"/>
<reference evidence="1 2" key="1">
    <citation type="journal article" date="2015" name="Genome Announc.">
        <title>Complete genome sequence of Martelella endophytica YC6887, which has antifungal activity associated with a halophyte.</title>
        <authorList>
            <person name="Khan A."/>
            <person name="Khan H."/>
            <person name="Chung E.J."/>
            <person name="Hossain M.T."/>
            <person name="Chung Y.R."/>
        </authorList>
    </citation>
    <scope>NUCLEOTIDE SEQUENCE [LARGE SCALE GENOMIC DNA]</scope>
    <source>
        <strain evidence="1">YC6887</strain>
    </source>
</reference>
<dbReference type="RefSeq" id="WP_045679178.1">
    <property type="nucleotide sequence ID" value="NZ_CP010803.1"/>
</dbReference>
<dbReference type="Pfam" id="PF04268">
    <property type="entry name" value="SoxG"/>
    <property type="match status" value="1"/>
</dbReference>
<dbReference type="AlphaFoldDB" id="A0A0D5LK77"/>
<name>A0A0D5LK77_MAREN</name>
<dbReference type="Proteomes" id="UP000032611">
    <property type="component" value="Chromosome"/>
</dbReference>